<evidence type="ECO:0000256" key="4">
    <source>
        <dbReference type="ARBA" id="ARBA00022989"/>
    </source>
</evidence>
<keyword evidence="2 6" id="KW-0812">Transmembrane</keyword>
<name>F6B4N9_DESCC</name>
<evidence type="ECO:0000256" key="5">
    <source>
        <dbReference type="ARBA" id="ARBA00023136"/>
    </source>
</evidence>
<keyword evidence="5 6" id="KW-0472">Membrane</keyword>
<protein>
    <submittedName>
        <fullName evidence="7">Cell cycle protein</fullName>
    </submittedName>
</protein>
<dbReference type="AlphaFoldDB" id="F6B4N9"/>
<dbReference type="GO" id="GO:0005886">
    <property type="term" value="C:plasma membrane"/>
    <property type="evidence" value="ECO:0007669"/>
    <property type="project" value="TreeGrafter"/>
</dbReference>
<dbReference type="EMBL" id="CP002736">
    <property type="protein sequence ID" value="AEF94151.1"/>
    <property type="molecule type" value="Genomic_DNA"/>
</dbReference>
<evidence type="ECO:0000313" key="8">
    <source>
        <dbReference type="Proteomes" id="UP000009226"/>
    </source>
</evidence>
<dbReference type="STRING" id="868595.Desca_1292"/>
<feature type="transmembrane region" description="Helical" evidence="6">
    <location>
        <begin position="12"/>
        <end position="29"/>
    </location>
</feature>
<sequence>MTTNLRQEERRLLYYIAIYLAVGVLALFLGEQELKGSYQLVISNHKISFYWFMIILSLGTVAAFWLVSAYWRLVRFKCDPYLLPIAASLTAFGLVFLFRLRPQYAERQFAWLLIGLLALVILTTLLRKLDWLADYKYIYVASGVLLLVLPIFFGKEQYGARSWLNLGLFQIQPSEFVKILLVLFLASFLAENGRFLTTGANQILGVSIPGIREWGPLVAMWGVSLLILVFQKDLGTALIYFCTFLAMVYAATARLFYVLIGMVMFFLGGTLAYFAFGHVQARVDIWLNPWPFMDGSGYQIVQSLFALGSGGIFGSGLGQGMPNLIPAVHTDFIFSAIGEELGLLGACAVVVLYMCLVFRGLMIALAAPNDFYSLLATGLTALMGLQTFIIIAGVTKLLPMTGVTLPFISYGGSSLVANFVLLGLLLNISHEVNEGNETKY</sequence>
<reference evidence="7" key="1">
    <citation type="submission" date="2011-05" db="EMBL/GenBank/DDBJ databases">
        <title>Complete sequence of Desulfotomaculum carboxydivorans CO-1-SRB.</title>
        <authorList>
            <consortium name="US DOE Joint Genome Institute"/>
            <person name="Lucas S."/>
            <person name="Han J."/>
            <person name="Lapidus A."/>
            <person name="Cheng J.-F."/>
            <person name="Goodwin L."/>
            <person name="Pitluck S."/>
            <person name="Peters L."/>
            <person name="Mikhailova N."/>
            <person name="Lu M."/>
            <person name="Han C."/>
            <person name="Tapia R."/>
            <person name="Land M."/>
            <person name="Hauser L."/>
            <person name="Kyrpides N."/>
            <person name="Ivanova N."/>
            <person name="Pagani I."/>
            <person name="Stams A."/>
            <person name="Plugge C."/>
            <person name="Muyzer G."/>
            <person name="Kuever J."/>
            <person name="Parshina S."/>
            <person name="Ivanova A."/>
            <person name="Nazina T."/>
            <person name="Woyke T."/>
        </authorList>
    </citation>
    <scope>NUCLEOTIDE SEQUENCE [LARGE SCALE GENOMIC DNA]</scope>
    <source>
        <strain evidence="7">CO-1-SRB</strain>
    </source>
</reference>
<feature type="transmembrane region" description="Helical" evidence="6">
    <location>
        <begin position="49"/>
        <end position="69"/>
    </location>
</feature>
<gene>
    <name evidence="7" type="ordered locus">Desca_1292</name>
</gene>
<feature type="transmembrane region" description="Helical" evidence="6">
    <location>
        <begin position="211"/>
        <end position="228"/>
    </location>
</feature>
<dbReference type="InterPro" id="IPR001182">
    <property type="entry name" value="FtsW/RodA"/>
</dbReference>
<dbReference type="eggNOG" id="COG0772">
    <property type="taxonomic scope" value="Bacteria"/>
</dbReference>
<feature type="transmembrane region" description="Helical" evidence="6">
    <location>
        <begin position="173"/>
        <end position="190"/>
    </location>
</feature>
<dbReference type="KEGG" id="dca:Desca_1292"/>
<feature type="transmembrane region" description="Helical" evidence="6">
    <location>
        <begin position="407"/>
        <end position="428"/>
    </location>
</feature>
<dbReference type="RefSeq" id="WP_013810103.1">
    <property type="nucleotide sequence ID" value="NC_015565.1"/>
</dbReference>
<dbReference type="Proteomes" id="UP000009226">
    <property type="component" value="Chromosome"/>
</dbReference>
<dbReference type="HOGENOM" id="CLU_029243_3_0_9"/>
<dbReference type="GO" id="GO:0008360">
    <property type="term" value="P:regulation of cell shape"/>
    <property type="evidence" value="ECO:0007669"/>
    <property type="project" value="UniProtKB-KW"/>
</dbReference>
<dbReference type="GO" id="GO:0032153">
    <property type="term" value="C:cell division site"/>
    <property type="evidence" value="ECO:0007669"/>
    <property type="project" value="TreeGrafter"/>
</dbReference>
<organism evidence="7 8">
    <name type="scientific">Desulfotomaculum nigrificans (strain DSM 14880 / VKM B-2319 / CO-1-SRB)</name>
    <name type="common">Desulfotomaculum carboxydivorans</name>
    <dbReference type="NCBI Taxonomy" id="868595"/>
    <lineage>
        <taxon>Bacteria</taxon>
        <taxon>Bacillati</taxon>
        <taxon>Bacillota</taxon>
        <taxon>Clostridia</taxon>
        <taxon>Eubacteriales</taxon>
        <taxon>Desulfotomaculaceae</taxon>
        <taxon>Desulfotomaculum</taxon>
    </lineage>
</organism>
<dbReference type="Pfam" id="PF01098">
    <property type="entry name" value="FTSW_RODA_SPOVE"/>
    <property type="match status" value="1"/>
</dbReference>
<feature type="transmembrane region" description="Helical" evidence="6">
    <location>
        <begin position="256"/>
        <end position="276"/>
    </location>
</feature>
<evidence type="ECO:0000256" key="6">
    <source>
        <dbReference type="SAM" id="Phobius"/>
    </source>
</evidence>
<evidence type="ECO:0000256" key="2">
    <source>
        <dbReference type="ARBA" id="ARBA00022692"/>
    </source>
</evidence>
<feature type="transmembrane region" description="Helical" evidence="6">
    <location>
        <begin position="341"/>
        <end position="365"/>
    </location>
</feature>
<accession>F6B4N9</accession>
<feature type="transmembrane region" description="Helical" evidence="6">
    <location>
        <begin position="234"/>
        <end position="251"/>
    </location>
</feature>
<evidence type="ECO:0000313" key="7">
    <source>
        <dbReference type="EMBL" id="AEF94151.1"/>
    </source>
</evidence>
<dbReference type="GO" id="GO:0051301">
    <property type="term" value="P:cell division"/>
    <property type="evidence" value="ECO:0007669"/>
    <property type="project" value="InterPro"/>
</dbReference>
<proteinExistence type="predicted"/>
<keyword evidence="3" id="KW-0133">Cell shape</keyword>
<evidence type="ECO:0000256" key="3">
    <source>
        <dbReference type="ARBA" id="ARBA00022960"/>
    </source>
</evidence>
<evidence type="ECO:0000256" key="1">
    <source>
        <dbReference type="ARBA" id="ARBA00004141"/>
    </source>
</evidence>
<keyword evidence="8" id="KW-1185">Reference proteome</keyword>
<keyword evidence="4 6" id="KW-1133">Transmembrane helix</keyword>
<feature type="transmembrane region" description="Helical" evidence="6">
    <location>
        <begin position="137"/>
        <end position="153"/>
    </location>
</feature>
<comment type="subcellular location">
    <subcellularLocation>
        <location evidence="1">Membrane</location>
        <topology evidence="1">Multi-pass membrane protein</topology>
    </subcellularLocation>
</comment>
<dbReference type="GO" id="GO:0015648">
    <property type="term" value="F:lipid-linked peptidoglycan transporter activity"/>
    <property type="evidence" value="ECO:0007669"/>
    <property type="project" value="TreeGrafter"/>
</dbReference>
<feature type="transmembrane region" description="Helical" evidence="6">
    <location>
        <begin position="371"/>
        <end position="395"/>
    </location>
</feature>
<feature type="transmembrane region" description="Helical" evidence="6">
    <location>
        <begin position="81"/>
        <end position="102"/>
    </location>
</feature>
<dbReference type="PANTHER" id="PTHR30474">
    <property type="entry name" value="CELL CYCLE PROTEIN"/>
    <property type="match status" value="1"/>
</dbReference>
<feature type="transmembrane region" description="Helical" evidence="6">
    <location>
        <begin position="108"/>
        <end position="125"/>
    </location>
</feature>
<dbReference type="PANTHER" id="PTHR30474:SF3">
    <property type="entry name" value="PEPTIDOGLYCAN GLYCOSYLTRANSFERASE RODA"/>
    <property type="match status" value="1"/>
</dbReference>
<feature type="transmembrane region" description="Helical" evidence="6">
    <location>
        <begin position="296"/>
        <end position="320"/>
    </location>
</feature>